<keyword evidence="3" id="KW-0238">DNA-binding</keyword>
<evidence type="ECO:0000256" key="4">
    <source>
        <dbReference type="ARBA" id="ARBA00023163"/>
    </source>
</evidence>
<dbReference type="PANTHER" id="PTHR31194">
    <property type="entry name" value="SHN SHINE , DNA BINDING / TRANSCRIPTION FACTOR"/>
    <property type="match status" value="1"/>
</dbReference>
<dbReference type="GO" id="GO:0003677">
    <property type="term" value="F:DNA binding"/>
    <property type="evidence" value="ECO:0007669"/>
    <property type="project" value="UniProtKB-KW"/>
</dbReference>
<keyword evidence="4" id="KW-0804">Transcription</keyword>
<reference evidence="9 10" key="1">
    <citation type="submission" date="2024-09" db="EMBL/GenBank/DDBJ databases">
        <title>Chromosome-scale assembly of Riccia fluitans.</title>
        <authorList>
            <person name="Paukszto L."/>
            <person name="Sawicki J."/>
            <person name="Karawczyk K."/>
            <person name="Piernik-Szablinska J."/>
            <person name="Szczecinska M."/>
            <person name="Mazdziarz M."/>
        </authorList>
    </citation>
    <scope>NUCLEOTIDE SEQUENCE [LARGE SCALE GENOMIC DNA]</scope>
    <source>
        <strain evidence="9">Rf_01</strain>
        <tissue evidence="9">Aerial parts of the thallus</tissue>
    </source>
</reference>
<dbReference type="Proteomes" id="UP001605036">
    <property type="component" value="Unassembled WGS sequence"/>
</dbReference>
<evidence type="ECO:0000256" key="6">
    <source>
        <dbReference type="ARBA" id="ARBA00024343"/>
    </source>
</evidence>
<gene>
    <name evidence="9" type="ORF">R1flu_000144</name>
</gene>
<feature type="compositionally biased region" description="Polar residues" evidence="7">
    <location>
        <begin position="257"/>
        <end position="269"/>
    </location>
</feature>
<dbReference type="Gene3D" id="3.30.730.10">
    <property type="entry name" value="AP2/ERF domain"/>
    <property type="match status" value="1"/>
</dbReference>
<comment type="caution">
    <text evidence="9">The sequence shown here is derived from an EMBL/GenBank/DDBJ whole genome shotgun (WGS) entry which is preliminary data.</text>
</comment>
<keyword evidence="5" id="KW-0539">Nucleus</keyword>
<comment type="similarity">
    <text evidence="6">Belongs to the AP2/ERF transcription factor family. ERF subfamily.</text>
</comment>
<feature type="compositionally biased region" description="Low complexity" evidence="7">
    <location>
        <begin position="76"/>
        <end position="94"/>
    </location>
</feature>
<dbReference type="SUPFAM" id="SSF54171">
    <property type="entry name" value="DNA-binding domain"/>
    <property type="match status" value="1"/>
</dbReference>
<evidence type="ECO:0000256" key="7">
    <source>
        <dbReference type="SAM" id="MobiDB-lite"/>
    </source>
</evidence>
<dbReference type="SMART" id="SM00380">
    <property type="entry name" value="AP2"/>
    <property type="match status" value="1"/>
</dbReference>
<dbReference type="AlphaFoldDB" id="A0ABD1Y3S6"/>
<feature type="compositionally biased region" description="Polar residues" evidence="7">
    <location>
        <begin position="43"/>
        <end position="70"/>
    </location>
</feature>
<keyword evidence="2" id="KW-0805">Transcription regulation</keyword>
<dbReference type="Pfam" id="PF00847">
    <property type="entry name" value="AP2"/>
    <property type="match status" value="1"/>
</dbReference>
<dbReference type="GO" id="GO:0005634">
    <property type="term" value="C:nucleus"/>
    <property type="evidence" value="ECO:0007669"/>
    <property type="project" value="UniProtKB-SubCell"/>
</dbReference>
<organism evidence="9 10">
    <name type="scientific">Riccia fluitans</name>
    <dbReference type="NCBI Taxonomy" id="41844"/>
    <lineage>
        <taxon>Eukaryota</taxon>
        <taxon>Viridiplantae</taxon>
        <taxon>Streptophyta</taxon>
        <taxon>Embryophyta</taxon>
        <taxon>Marchantiophyta</taxon>
        <taxon>Marchantiopsida</taxon>
        <taxon>Marchantiidae</taxon>
        <taxon>Marchantiales</taxon>
        <taxon>Ricciaceae</taxon>
        <taxon>Riccia</taxon>
    </lineage>
</organism>
<dbReference type="InterPro" id="IPR016177">
    <property type="entry name" value="DNA-bd_dom_sf"/>
</dbReference>
<feature type="region of interest" description="Disordered" evidence="7">
    <location>
        <begin position="1"/>
        <end position="122"/>
    </location>
</feature>
<keyword evidence="10" id="KW-1185">Reference proteome</keyword>
<proteinExistence type="inferred from homology"/>
<name>A0ABD1Y3S6_9MARC</name>
<dbReference type="PANTHER" id="PTHR31194:SF189">
    <property type="entry name" value="AP2_ERF DOMAIN-CONTAINING PROTEIN"/>
    <property type="match status" value="1"/>
</dbReference>
<sequence>MAADRNVGSTTSGSSRRSSSSGGRAGSVASSSLSKTLSAGSNAEVNSSETSSRSFSCLTATTTNSSSGSDSEGAVAATPMETTTTATTTENTTMGSGGGGGGMRRATSASGKNKKRFVGVRQRPSGRWVAEIKDTTQKIRLWLGTFDTAEDAAHAYDEAAWLLRGANTRTNFVPTSSSTDASVLPSKAARLLQLRKNAATAKKSSKERSTGTTTPSPPHPPNPPMNSKPQSSSQTKVSEVSEINSGVPRSEALLLPSSDSNSNQTAHQITTTTVSSSSTPAAAAASSSPYCNSSSSIGHVSTFSGEPSKSESSSYESSMEEMCSFEEAAAATPSGFFQPDLGGGGGGGNSQRRNDYNPVSEELVTSSYQQSPPVLEVNPIRENRKEKDYCSEALPPQNGFVDDADMSSGLSGLDDVDLTCADFVYSSPFDFSMDMGPPGLDLGNLISSPLSAGDCCLGEEDSLSDHWRRMSYEKQVFAVNGMHEISSSSSMPSSLMMGGQSNAWNGGLSSPSLSIVSLPLDDIWVQEVDLRAISHEFSSTRDSSRQVSFMARNSAHL</sequence>
<evidence type="ECO:0000313" key="9">
    <source>
        <dbReference type="EMBL" id="KAL2619939.1"/>
    </source>
</evidence>
<dbReference type="CDD" id="cd00018">
    <property type="entry name" value="AP2"/>
    <property type="match status" value="1"/>
</dbReference>
<evidence type="ECO:0000256" key="3">
    <source>
        <dbReference type="ARBA" id="ARBA00023125"/>
    </source>
</evidence>
<feature type="domain" description="AP2/ERF" evidence="8">
    <location>
        <begin position="116"/>
        <end position="173"/>
    </location>
</feature>
<dbReference type="InterPro" id="IPR036955">
    <property type="entry name" value="AP2/ERF_dom_sf"/>
</dbReference>
<dbReference type="InterPro" id="IPR001471">
    <property type="entry name" value="AP2/ERF_dom"/>
</dbReference>
<evidence type="ECO:0000256" key="2">
    <source>
        <dbReference type="ARBA" id="ARBA00023015"/>
    </source>
</evidence>
<feature type="compositionally biased region" description="Low complexity" evidence="7">
    <location>
        <begin position="7"/>
        <end position="41"/>
    </location>
</feature>
<comment type="subcellular location">
    <subcellularLocation>
        <location evidence="1">Nucleus</location>
    </subcellularLocation>
</comment>
<dbReference type="EMBL" id="JBHFFA010000006">
    <property type="protein sequence ID" value="KAL2619939.1"/>
    <property type="molecule type" value="Genomic_DNA"/>
</dbReference>
<feature type="compositionally biased region" description="Polar residues" evidence="7">
    <location>
        <begin position="234"/>
        <end position="244"/>
    </location>
</feature>
<evidence type="ECO:0000313" key="10">
    <source>
        <dbReference type="Proteomes" id="UP001605036"/>
    </source>
</evidence>
<evidence type="ECO:0000256" key="1">
    <source>
        <dbReference type="ARBA" id="ARBA00004123"/>
    </source>
</evidence>
<dbReference type="PROSITE" id="PS51032">
    <property type="entry name" value="AP2_ERF"/>
    <property type="match status" value="1"/>
</dbReference>
<dbReference type="InterPro" id="IPR050913">
    <property type="entry name" value="AP2/ERF_ERF"/>
</dbReference>
<feature type="compositionally biased region" description="Low complexity" evidence="7">
    <location>
        <begin position="270"/>
        <end position="321"/>
    </location>
</feature>
<feature type="compositionally biased region" description="Pro residues" evidence="7">
    <location>
        <begin position="215"/>
        <end position="226"/>
    </location>
</feature>
<evidence type="ECO:0000256" key="5">
    <source>
        <dbReference type="ARBA" id="ARBA00023242"/>
    </source>
</evidence>
<protein>
    <recommendedName>
        <fullName evidence="8">AP2/ERF domain-containing protein</fullName>
    </recommendedName>
</protein>
<accession>A0ABD1Y3S6</accession>
<dbReference type="FunFam" id="3.30.730.10:FF:000005">
    <property type="entry name" value="ethylene-responsive transcription factor RAP2-11"/>
    <property type="match status" value="1"/>
</dbReference>
<dbReference type="PRINTS" id="PR00367">
    <property type="entry name" value="ETHRSPELEMNT"/>
</dbReference>
<evidence type="ECO:0000259" key="8">
    <source>
        <dbReference type="PROSITE" id="PS51032"/>
    </source>
</evidence>
<feature type="region of interest" description="Disordered" evidence="7">
    <location>
        <begin position="334"/>
        <end position="356"/>
    </location>
</feature>
<feature type="region of interest" description="Disordered" evidence="7">
    <location>
        <begin position="197"/>
        <end position="321"/>
    </location>
</feature>